<keyword evidence="9" id="KW-1185">Reference proteome</keyword>
<dbReference type="FunFam" id="3.40.50.300:FF:000056">
    <property type="entry name" value="Cell division ATP-binding protein FtsE"/>
    <property type="match status" value="1"/>
</dbReference>
<feature type="domain" description="ABC transporter" evidence="7">
    <location>
        <begin position="3"/>
        <end position="230"/>
    </location>
</feature>
<dbReference type="AlphaFoldDB" id="A0A1I2GH08"/>
<dbReference type="GO" id="GO:0005886">
    <property type="term" value="C:plasma membrane"/>
    <property type="evidence" value="ECO:0007669"/>
    <property type="project" value="TreeGrafter"/>
</dbReference>
<evidence type="ECO:0000256" key="5">
    <source>
        <dbReference type="ARBA" id="ARBA00054718"/>
    </source>
</evidence>
<accession>A0A1I2GH08</accession>
<dbReference type="SUPFAM" id="SSF52540">
    <property type="entry name" value="P-loop containing nucleoside triphosphate hydrolases"/>
    <property type="match status" value="1"/>
</dbReference>
<comment type="function">
    <text evidence="5">Part of the ABC transporter FtsEX involved in cellular division. Has ATPase activity.</text>
</comment>
<dbReference type="InterPro" id="IPR017871">
    <property type="entry name" value="ABC_transporter-like_CS"/>
</dbReference>
<dbReference type="Proteomes" id="UP000199323">
    <property type="component" value="Unassembled WGS sequence"/>
</dbReference>
<name>A0A1I2GH08_9ACTN</name>
<dbReference type="GO" id="GO:0016887">
    <property type="term" value="F:ATP hydrolysis activity"/>
    <property type="evidence" value="ECO:0007669"/>
    <property type="project" value="InterPro"/>
</dbReference>
<dbReference type="EMBL" id="FONG01000009">
    <property type="protein sequence ID" value="SFF17114.1"/>
    <property type="molecule type" value="Genomic_DNA"/>
</dbReference>
<dbReference type="OrthoDB" id="9802264at2"/>
<dbReference type="Gene3D" id="3.40.50.300">
    <property type="entry name" value="P-loop containing nucleotide triphosphate hydrolases"/>
    <property type="match status" value="1"/>
</dbReference>
<protein>
    <submittedName>
        <fullName evidence="8">Putative ABC transport system ATP-binding protein</fullName>
    </submittedName>
</protein>
<evidence type="ECO:0000256" key="6">
    <source>
        <dbReference type="ARBA" id="ARBA00063837"/>
    </source>
</evidence>
<sequence length="232" mass="24845">MGVILRDVTRRYPGVTALAGVTLRITDGTAVALTGPSGSGKSTVLHLVGGMDRPDRGTVEVDGTALTARRMDAHRRGIGFVFQRFHLLPALTVLDNVLAPVLPRRVDFDRRARAAELLEAVGLAGRAAALPSELSGGQQQRVAISRALINRPGLLLADEPTGNLDSVTGREIIDLLLSLRERYGMTLLVATHDTEVAASCDRIVRLHDGRVIADDEITPADDVLERLGGLRP</sequence>
<dbReference type="PROSITE" id="PS00211">
    <property type="entry name" value="ABC_TRANSPORTER_1"/>
    <property type="match status" value="1"/>
</dbReference>
<dbReference type="RefSeq" id="WP_093714400.1">
    <property type="nucleotide sequence ID" value="NZ_FONG01000009.1"/>
</dbReference>
<evidence type="ECO:0000256" key="1">
    <source>
        <dbReference type="ARBA" id="ARBA00005417"/>
    </source>
</evidence>
<keyword evidence="4 8" id="KW-0067">ATP-binding</keyword>
<dbReference type="PANTHER" id="PTHR24220">
    <property type="entry name" value="IMPORT ATP-BINDING PROTEIN"/>
    <property type="match status" value="1"/>
</dbReference>
<evidence type="ECO:0000259" key="7">
    <source>
        <dbReference type="PROSITE" id="PS50893"/>
    </source>
</evidence>
<evidence type="ECO:0000256" key="4">
    <source>
        <dbReference type="ARBA" id="ARBA00022840"/>
    </source>
</evidence>
<dbReference type="CDD" id="cd03255">
    <property type="entry name" value="ABC_MJ0796_LolCDE_FtsE"/>
    <property type="match status" value="1"/>
</dbReference>
<keyword evidence="3" id="KW-0547">Nucleotide-binding</keyword>
<organism evidence="8 9">
    <name type="scientific">Actinacidiphila alni</name>
    <dbReference type="NCBI Taxonomy" id="380248"/>
    <lineage>
        <taxon>Bacteria</taxon>
        <taxon>Bacillati</taxon>
        <taxon>Actinomycetota</taxon>
        <taxon>Actinomycetes</taxon>
        <taxon>Kitasatosporales</taxon>
        <taxon>Streptomycetaceae</taxon>
        <taxon>Actinacidiphila</taxon>
    </lineage>
</organism>
<evidence type="ECO:0000256" key="2">
    <source>
        <dbReference type="ARBA" id="ARBA00022448"/>
    </source>
</evidence>
<keyword evidence="2" id="KW-0813">Transport</keyword>
<dbReference type="SMART" id="SM00382">
    <property type="entry name" value="AAA"/>
    <property type="match status" value="1"/>
</dbReference>
<dbReference type="GO" id="GO:0005524">
    <property type="term" value="F:ATP binding"/>
    <property type="evidence" value="ECO:0007669"/>
    <property type="project" value="UniProtKB-KW"/>
</dbReference>
<dbReference type="STRING" id="380248.SAMN05216251_10986"/>
<comment type="similarity">
    <text evidence="1">Belongs to the ABC transporter superfamily.</text>
</comment>
<gene>
    <name evidence="8" type="ORF">SAMN05216251_10986</name>
</gene>
<comment type="subunit">
    <text evidence="6">Homodimer. Forms a membrane-associated complex with FtsX.</text>
</comment>
<evidence type="ECO:0000256" key="3">
    <source>
        <dbReference type="ARBA" id="ARBA00022741"/>
    </source>
</evidence>
<evidence type="ECO:0000313" key="8">
    <source>
        <dbReference type="EMBL" id="SFF17114.1"/>
    </source>
</evidence>
<dbReference type="GO" id="GO:0022857">
    <property type="term" value="F:transmembrane transporter activity"/>
    <property type="evidence" value="ECO:0007669"/>
    <property type="project" value="TreeGrafter"/>
</dbReference>
<dbReference type="InterPro" id="IPR027417">
    <property type="entry name" value="P-loop_NTPase"/>
</dbReference>
<reference evidence="8 9" key="1">
    <citation type="submission" date="2016-10" db="EMBL/GenBank/DDBJ databases">
        <authorList>
            <person name="de Groot N.N."/>
        </authorList>
    </citation>
    <scope>NUCLEOTIDE SEQUENCE [LARGE SCALE GENOMIC DNA]</scope>
    <source>
        <strain evidence="8 9">CGMCC 4.3510</strain>
    </source>
</reference>
<dbReference type="PROSITE" id="PS50893">
    <property type="entry name" value="ABC_TRANSPORTER_2"/>
    <property type="match status" value="1"/>
</dbReference>
<dbReference type="PANTHER" id="PTHR24220:SF659">
    <property type="entry name" value="TRANSPORTER, PUTATIVE-RELATED"/>
    <property type="match status" value="1"/>
</dbReference>
<dbReference type="Pfam" id="PF00005">
    <property type="entry name" value="ABC_tran"/>
    <property type="match status" value="1"/>
</dbReference>
<dbReference type="InterPro" id="IPR003439">
    <property type="entry name" value="ABC_transporter-like_ATP-bd"/>
</dbReference>
<dbReference type="InterPro" id="IPR015854">
    <property type="entry name" value="ABC_transpr_LolD-like"/>
</dbReference>
<dbReference type="InterPro" id="IPR003593">
    <property type="entry name" value="AAA+_ATPase"/>
</dbReference>
<dbReference type="InterPro" id="IPR017911">
    <property type="entry name" value="MacB-like_ATP-bd"/>
</dbReference>
<evidence type="ECO:0000313" key="9">
    <source>
        <dbReference type="Proteomes" id="UP000199323"/>
    </source>
</evidence>
<proteinExistence type="inferred from homology"/>